<evidence type="ECO:0000256" key="1">
    <source>
        <dbReference type="SAM" id="MobiDB-lite"/>
    </source>
</evidence>
<dbReference type="EMBL" id="KV449889">
    <property type="protein sequence ID" value="OAX30814.1"/>
    <property type="molecule type" value="Genomic_DNA"/>
</dbReference>
<dbReference type="OrthoDB" id="10557223at2759"/>
<keyword evidence="3" id="KW-1185">Reference proteome</keyword>
<evidence type="ECO:0000313" key="3">
    <source>
        <dbReference type="Proteomes" id="UP000092154"/>
    </source>
</evidence>
<organism evidence="2 3">
    <name type="scientific">Rhizopogon vinicolor AM-OR11-026</name>
    <dbReference type="NCBI Taxonomy" id="1314800"/>
    <lineage>
        <taxon>Eukaryota</taxon>
        <taxon>Fungi</taxon>
        <taxon>Dikarya</taxon>
        <taxon>Basidiomycota</taxon>
        <taxon>Agaricomycotina</taxon>
        <taxon>Agaricomycetes</taxon>
        <taxon>Agaricomycetidae</taxon>
        <taxon>Boletales</taxon>
        <taxon>Suillineae</taxon>
        <taxon>Rhizopogonaceae</taxon>
        <taxon>Rhizopogon</taxon>
    </lineage>
</organism>
<name>A0A1B7MDY9_9AGAM</name>
<proteinExistence type="predicted"/>
<reference evidence="2 3" key="1">
    <citation type="submission" date="2016-06" db="EMBL/GenBank/DDBJ databases">
        <title>Comparative genomics of the ectomycorrhizal sister species Rhizopogon vinicolor and Rhizopogon vesiculosus (Basidiomycota: Boletales) reveals a divergence of the mating type B locus.</title>
        <authorList>
            <consortium name="DOE Joint Genome Institute"/>
            <person name="Mujic A.B."/>
            <person name="Kuo A."/>
            <person name="Tritt A."/>
            <person name="Lipzen A."/>
            <person name="Chen C."/>
            <person name="Johnson J."/>
            <person name="Sharma A."/>
            <person name="Barry K."/>
            <person name="Grigoriev I.V."/>
            <person name="Spatafora J.W."/>
        </authorList>
    </citation>
    <scope>NUCLEOTIDE SEQUENCE [LARGE SCALE GENOMIC DNA]</scope>
    <source>
        <strain evidence="2 3">AM-OR11-026</strain>
    </source>
</reference>
<sequence>MSPSPFFMPVSSSSSAPQFDGSVKQSSKQLAPFFALVGSLDLPEATGNDYIAFVQAVLDYYSGHDTPDNYFDATDTIPASEDAPKPQLTSLIDSNLAPVNFALGALPSNPIDITSLAFGLVAPSSASISSTSPDFDFDAAVTSADPERVPNDALPFTEALDFDFTGAPTVI</sequence>
<feature type="compositionally biased region" description="Low complexity" evidence="1">
    <location>
        <begin position="1"/>
        <end position="15"/>
    </location>
</feature>
<accession>A0A1B7MDY9</accession>
<protein>
    <submittedName>
        <fullName evidence="2">Uncharacterized protein</fullName>
    </submittedName>
</protein>
<dbReference type="AlphaFoldDB" id="A0A1B7MDY9"/>
<dbReference type="InParanoid" id="A0A1B7MDY9"/>
<gene>
    <name evidence="2" type="ORF">K503DRAFT_806689</name>
</gene>
<dbReference type="Proteomes" id="UP000092154">
    <property type="component" value="Unassembled WGS sequence"/>
</dbReference>
<evidence type="ECO:0000313" key="2">
    <source>
        <dbReference type="EMBL" id="OAX30814.1"/>
    </source>
</evidence>
<feature type="region of interest" description="Disordered" evidence="1">
    <location>
        <begin position="1"/>
        <end position="21"/>
    </location>
</feature>